<organism evidence="2 3">
    <name type="scientific">Sphingomonas corticis</name>
    <dbReference type="NCBI Taxonomy" id="2722791"/>
    <lineage>
        <taxon>Bacteria</taxon>
        <taxon>Pseudomonadati</taxon>
        <taxon>Pseudomonadota</taxon>
        <taxon>Alphaproteobacteria</taxon>
        <taxon>Sphingomonadales</taxon>
        <taxon>Sphingomonadaceae</taxon>
        <taxon>Sphingomonas</taxon>
    </lineage>
</organism>
<name>A0ABX1CVG0_9SPHN</name>
<evidence type="ECO:0000256" key="1">
    <source>
        <dbReference type="SAM" id="MobiDB-lite"/>
    </source>
</evidence>
<proteinExistence type="predicted"/>
<dbReference type="Proteomes" id="UP000732399">
    <property type="component" value="Unassembled WGS sequence"/>
</dbReference>
<accession>A0ABX1CVG0</accession>
<evidence type="ECO:0000313" key="3">
    <source>
        <dbReference type="Proteomes" id="UP000732399"/>
    </source>
</evidence>
<feature type="region of interest" description="Disordered" evidence="1">
    <location>
        <begin position="114"/>
        <end position="134"/>
    </location>
</feature>
<protein>
    <submittedName>
        <fullName evidence="2">Uncharacterized protein</fullName>
    </submittedName>
</protein>
<dbReference type="RefSeq" id="WP_168135510.1">
    <property type="nucleotide sequence ID" value="NZ_JAAVJH010000011.1"/>
</dbReference>
<evidence type="ECO:0000313" key="2">
    <source>
        <dbReference type="EMBL" id="NJR79955.1"/>
    </source>
</evidence>
<sequence length="134" mass="14278">MKWNNGIPAQPALSQMAPPARKMDARDPQGSLFDRTGACGARRGTGHARRRRSGEIAELLGILVRQAGSVVVHRRLLRMRDIVGLGGFDAVEFVTARGSGRHHRLSFAGFNARPAAKSPGTAATPGRLIAGTTE</sequence>
<keyword evidence="3" id="KW-1185">Reference proteome</keyword>
<comment type="caution">
    <text evidence="2">The sequence shown here is derived from an EMBL/GenBank/DDBJ whole genome shotgun (WGS) entry which is preliminary data.</text>
</comment>
<dbReference type="EMBL" id="JAAVJH010000011">
    <property type="protein sequence ID" value="NJR79955.1"/>
    <property type="molecule type" value="Genomic_DNA"/>
</dbReference>
<reference evidence="2 3" key="1">
    <citation type="submission" date="2020-03" db="EMBL/GenBank/DDBJ databases">
        <authorList>
            <person name="Wang L."/>
            <person name="He N."/>
            <person name="Li Y."/>
            <person name="Fang Y."/>
            <person name="Zhang F."/>
        </authorList>
    </citation>
    <scope>NUCLEOTIDE SEQUENCE [LARGE SCALE GENOMIC DNA]</scope>
    <source>
        <strain evidence="2 3">36D10-4-7</strain>
    </source>
</reference>
<gene>
    <name evidence="2" type="ORF">HBH26_15315</name>
</gene>
<feature type="region of interest" description="Disordered" evidence="1">
    <location>
        <begin position="1"/>
        <end position="50"/>
    </location>
</feature>